<dbReference type="InterPro" id="IPR027022">
    <property type="entry name" value="ABC_permease_BceB-typ"/>
</dbReference>
<evidence type="ECO:0000313" key="9">
    <source>
        <dbReference type="Proteomes" id="UP000052013"/>
    </source>
</evidence>
<evidence type="ECO:0000256" key="3">
    <source>
        <dbReference type="ARBA" id="ARBA00022692"/>
    </source>
</evidence>
<evidence type="ECO:0000256" key="1">
    <source>
        <dbReference type="ARBA" id="ARBA00004651"/>
    </source>
</evidence>
<evidence type="ECO:0000259" key="7">
    <source>
        <dbReference type="Pfam" id="PF02687"/>
    </source>
</evidence>
<accession>A0A0R1SAP9</accession>
<feature type="transmembrane region" description="Helical" evidence="6">
    <location>
        <begin position="258"/>
        <end position="279"/>
    </location>
</feature>
<feature type="transmembrane region" description="Helical" evidence="6">
    <location>
        <begin position="127"/>
        <end position="147"/>
    </location>
</feature>
<comment type="similarity">
    <text evidence="6">Belongs to the ABC-4 integral membrane protein family.</text>
</comment>
<dbReference type="STRING" id="1423739.FC85_GL000096"/>
<feature type="transmembrane region" description="Helical" evidence="6">
    <location>
        <begin position="30"/>
        <end position="54"/>
    </location>
</feature>
<dbReference type="GO" id="GO:0055085">
    <property type="term" value="P:transmembrane transport"/>
    <property type="evidence" value="ECO:0007669"/>
    <property type="project" value="UniProtKB-UniRule"/>
</dbReference>
<dbReference type="PATRIC" id="fig|1423739.3.peg.102"/>
<evidence type="ECO:0000256" key="5">
    <source>
        <dbReference type="ARBA" id="ARBA00023136"/>
    </source>
</evidence>
<dbReference type="InterPro" id="IPR052536">
    <property type="entry name" value="ABC-4_Integral_Memb_Prot"/>
</dbReference>
<dbReference type="Pfam" id="PF02687">
    <property type="entry name" value="FtsX"/>
    <property type="match status" value="1"/>
</dbReference>
<dbReference type="PANTHER" id="PTHR46795">
    <property type="entry name" value="ABC TRANSPORTER PERMEASE-RELATED-RELATED"/>
    <property type="match status" value="1"/>
</dbReference>
<keyword evidence="3 6" id="KW-0812">Transmembrane</keyword>
<feature type="transmembrane region" description="Helical" evidence="6">
    <location>
        <begin position="75"/>
        <end position="101"/>
    </location>
</feature>
<keyword evidence="5 6" id="KW-0472">Membrane</keyword>
<evidence type="ECO:0000256" key="6">
    <source>
        <dbReference type="PIRNR" id="PIRNR018968"/>
    </source>
</evidence>
<evidence type="ECO:0000256" key="2">
    <source>
        <dbReference type="ARBA" id="ARBA00022475"/>
    </source>
</evidence>
<dbReference type="PANTHER" id="PTHR46795:SF3">
    <property type="entry name" value="ABC TRANSPORTER PERMEASE"/>
    <property type="match status" value="1"/>
</dbReference>
<organism evidence="8 9">
    <name type="scientific">Lentilactobacillus diolivorans DSM 14421</name>
    <dbReference type="NCBI Taxonomy" id="1423739"/>
    <lineage>
        <taxon>Bacteria</taxon>
        <taxon>Bacillati</taxon>
        <taxon>Bacillota</taxon>
        <taxon>Bacilli</taxon>
        <taxon>Lactobacillales</taxon>
        <taxon>Lactobacillaceae</taxon>
        <taxon>Lentilactobacillus</taxon>
    </lineage>
</organism>
<evidence type="ECO:0000256" key="4">
    <source>
        <dbReference type="ARBA" id="ARBA00022989"/>
    </source>
</evidence>
<keyword evidence="2 6" id="KW-1003">Cell membrane</keyword>
<protein>
    <submittedName>
        <fullName evidence="8">Peptide ABC superfamily ATP binding cassette transporter permease transmembrane protein</fullName>
    </submittedName>
</protein>
<evidence type="ECO:0000313" key="8">
    <source>
        <dbReference type="EMBL" id="KRL65545.1"/>
    </source>
</evidence>
<proteinExistence type="inferred from homology"/>
<dbReference type="PIRSF" id="PIRSF018968">
    <property type="entry name" value="ABC_permease_BceB"/>
    <property type="match status" value="1"/>
</dbReference>
<feature type="domain" description="ABC3 transporter permease C-terminal" evidence="7">
    <location>
        <begin position="35"/>
        <end position="142"/>
    </location>
</feature>
<dbReference type="InterPro" id="IPR003838">
    <property type="entry name" value="ABC3_permease_C"/>
</dbReference>
<dbReference type="AlphaFoldDB" id="A0A0R1SAP9"/>
<sequence length="582" mass="64753">MASAIFYMFEAIALNKKFVTSTTVGQSAKVVFSLGSILLIIITLVYILYANNFLMSMRKHDYGLFMMLGAKSSKIGTLINLETLTVGLFSTLIGVVAGIGLTKVISNMLVTALDIPVKYFQAVYNPAIWSTLILFMILFIVAGLMNARSFTKTAALKLLNSESKTDWKQPRTKRLIGQAALGVIFLAMGYYSLDHIQQLKGLSILIGLVTIVCGTYFIFNSFFVILLERLQQSVLNKRGINSFTIAQLKFRIHDYTKILSIVSLLFSLALGAITVGIGLQNGLPETANAKSAYVIATTNPSSKMAELIAKTHGKNENNYQQKVTKKAVYYRLSEFSRQPIEYPTFVSNGNPQGNLQIKKSRLGQLGNSHSQPYQQLRTLQNVNLKTHQIKFVSDQVFSKVSGEINHLKLIRVKDLNGQSASLKAIFDLQKRELGSKVVQSMGESLILYEFVKNIFSSMEFMGVFLGIAFLAMLASCLMFKILSGIDRDKTRFEMLNKIGTSQRSLKRSIMLQIMGLFGLPAALGLINVGFGLQMFVKASLLHHAYQAFAYSSIGFLALYLVYYVITVLIYQKVVVPKAQNER</sequence>
<feature type="transmembrane region" description="Helical" evidence="6">
    <location>
        <begin position="513"/>
        <end position="536"/>
    </location>
</feature>
<dbReference type="EMBL" id="AZEY01000066">
    <property type="protein sequence ID" value="KRL65545.1"/>
    <property type="molecule type" value="Genomic_DNA"/>
</dbReference>
<keyword evidence="6" id="KW-0813">Transport</keyword>
<feature type="transmembrane region" description="Helical" evidence="6">
    <location>
        <begin position="205"/>
        <end position="227"/>
    </location>
</feature>
<comment type="caution">
    <text evidence="8">The sequence shown here is derived from an EMBL/GenBank/DDBJ whole genome shotgun (WGS) entry which is preliminary data.</text>
</comment>
<feature type="transmembrane region" description="Helical" evidence="6">
    <location>
        <begin position="548"/>
        <end position="570"/>
    </location>
</feature>
<comment type="subcellular location">
    <subcellularLocation>
        <location evidence="1 6">Cell membrane</location>
        <topology evidence="1 6">Multi-pass membrane protein</topology>
    </subcellularLocation>
</comment>
<feature type="transmembrane region" description="Helical" evidence="6">
    <location>
        <begin position="175"/>
        <end position="193"/>
    </location>
</feature>
<reference evidence="8 9" key="1">
    <citation type="journal article" date="2015" name="Genome Announc.">
        <title>Expanding the biotechnology potential of lactobacilli through comparative genomics of 213 strains and associated genera.</title>
        <authorList>
            <person name="Sun Z."/>
            <person name="Harris H.M."/>
            <person name="McCann A."/>
            <person name="Guo C."/>
            <person name="Argimon S."/>
            <person name="Zhang W."/>
            <person name="Yang X."/>
            <person name="Jeffery I.B."/>
            <person name="Cooney J.C."/>
            <person name="Kagawa T.F."/>
            <person name="Liu W."/>
            <person name="Song Y."/>
            <person name="Salvetti E."/>
            <person name="Wrobel A."/>
            <person name="Rasinkangas P."/>
            <person name="Parkhill J."/>
            <person name="Rea M.C."/>
            <person name="O'Sullivan O."/>
            <person name="Ritari J."/>
            <person name="Douillard F.P."/>
            <person name="Paul Ross R."/>
            <person name="Yang R."/>
            <person name="Briner A.E."/>
            <person name="Felis G.E."/>
            <person name="de Vos W.M."/>
            <person name="Barrangou R."/>
            <person name="Klaenhammer T.R."/>
            <person name="Caufield P.W."/>
            <person name="Cui Y."/>
            <person name="Zhang H."/>
            <person name="O'Toole P.W."/>
        </authorList>
    </citation>
    <scope>NUCLEOTIDE SEQUENCE [LARGE SCALE GENOMIC DNA]</scope>
    <source>
        <strain evidence="8 9">DSM 14421</strain>
    </source>
</reference>
<dbReference type="GO" id="GO:0005886">
    <property type="term" value="C:plasma membrane"/>
    <property type="evidence" value="ECO:0007669"/>
    <property type="project" value="UniProtKB-SubCell"/>
</dbReference>
<feature type="transmembrane region" description="Helical" evidence="6">
    <location>
        <begin position="460"/>
        <end position="482"/>
    </location>
</feature>
<dbReference type="Proteomes" id="UP000052013">
    <property type="component" value="Unassembled WGS sequence"/>
</dbReference>
<keyword evidence="4 6" id="KW-1133">Transmembrane helix</keyword>
<name>A0A0R1SAP9_9LACO</name>
<gene>
    <name evidence="8" type="ORF">FC85_GL000096</name>
</gene>